<gene>
    <name evidence="1" type="ORF">QE408_000704</name>
</gene>
<evidence type="ECO:0000313" key="1">
    <source>
        <dbReference type="EMBL" id="MDQ1183582.1"/>
    </source>
</evidence>
<organism evidence="1 2">
    <name type="scientific">Agrobacterium larrymoorei</name>
    <dbReference type="NCBI Taxonomy" id="160699"/>
    <lineage>
        <taxon>Bacteria</taxon>
        <taxon>Pseudomonadati</taxon>
        <taxon>Pseudomonadota</taxon>
        <taxon>Alphaproteobacteria</taxon>
        <taxon>Hyphomicrobiales</taxon>
        <taxon>Rhizobiaceae</taxon>
        <taxon>Rhizobium/Agrobacterium group</taxon>
        <taxon>Agrobacterium</taxon>
    </lineage>
</organism>
<dbReference type="InterPro" id="IPR021791">
    <property type="entry name" value="Phage_TAC_11"/>
</dbReference>
<proteinExistence type="predicted"/>
<dbReference type="RefSeq" id="WP_306928577.1">
    <property type="nucleotide sequence ID" value="NZ_JAUTBL010000001.1"/>
</dbReference>
<evidence type="ECO:0008006" key="3">
    <source>
        <dbReference type="Google" id="ProtNLM"/>
    </source>
</evidence>
<dbReference type="Proteomes" id="UP001224781">
    <property type="component" value="Unassembled WGS sequence"/>
</dbReference>
<reference evidence="1 2" key="1">
    <citation type="submission" date="2023-07" db="EMBL/GenBank/DDBJ databases">
        <title>Functional and genomic diversity of the sorghum phyllosphere microbiome.</title>
        <authorList>
            <person name="Shade A."/>
        </authorList>
    </citation>
    <scope>NUCLEOTIDE SEQUENCE [LARGE SCALE GENOMIC DNA]</scope>
    <source>
        <strain evidence="1 2">SORGH_AS_1126</strain>
    </source>
</reference>
<dbReference type="Pfam" id="PF11836">
    <property type="entry name" value="Phage_TAC_11"/>
    <property type="match status" value="2"/>
</dbReference>
<evidence type="ECO:0000313" key="2">
    <source>
        <dbReference type="Proteomes" id="UP001224781"/>
    </source>
</evidence>
<accession>A0ABU0UF60</accession>
<protein>
    <recommendedName>
        <fullName evidence="3">Gene transfer agent family protein</fullName>
    </recommendedName>
</protein>
<comment type="caution">
    <text evidence="1">The sequence shown here is derived from an EMBL/GenBank/DDBJ whole genome shotgun (WGS) entry which is preliminary data.</text>
</comment>
<dbReference type="EMBL" id="JAUTBL010000001">
    <property type="protein sequence ID" value="MDQ1183582.1"/>
    <property type="molecule type" value="Genomic_DNA"/>
</dbReference>
<name>A0ABU0UF60_9HYPH</name>
<sequence length="160" mass="16993">MAQTIQLPLGGKLRDFRLDLGGLEELQSACDAGPATIFARLMAVQPQAANTKRPNPDNYGSGVEDPDFVADFNTYALLRGIGGDWRIADVRETIRLGLIGGGMTPGDAFVNVSVYVDNVEKFPLTENVGLAAAILHHALTAPKGEEVGKLETGKVQTSTV</sequence>
<keyword evidence="2" id="KW-1185">Reference proteome</keyword>